<comment type="similarity">
    <text evidence="2">Belongs to the methyl-accepting chemotaxis (MCP) protein family.</text>
</comment>
<dbReference type="Gene3D" id="3.30.450.20">
    <property type="entry name" value="PAS domain"/>
    <property type="match status" value="1"/>
</dbReference>
<dbReference type="GO" id="GO:0016020">
    <property type="term" value="C:membrane"/>
    <property type="evidence" value="ECO:0007669"/>
    <property type="project" value="InterPro"/>
</dbReference>
<dbReference type="Proteomes" id="UP000554342">
    <property type="component" value="Unassembled WGS sequence"/>
</dbReference>
<dbReference type="InterPro" id="IPR051310">
    <property type="entry name" value="MCP_chemotaxis"/>
</dbReference>
<gene>
    <name evidence="5" type="ORF">FHR23_002547</name>
</gene>
<dbReference type="PRINTS" id="PR00260">
    <property type="entry name" value="CHEMTRNSDUCR"/>
</dbReference>
<proteinExistence type="inferred from homology"/>
<dbReference type="PROSITE" id="PS50111">
    <property type="entry name" value="CHEMOTAXIS_TRANSDUC_2"/>
    <property type="match status" value="1"/>
</dbReference>
<dbReference type="EMBL" id="JACIJI010000005">
    <property type="protein sequence ID" value="MBB5719599.1"/>
    <property type="molecule type" value="Genomic_DNA"/>
</dbReference>
<dbReference type="PANTHER" id="PTHR43531">
    <property type="entry name" value="PROTEIN ICFG"/>
    <property type="match status" value="1"/>
</dbReference>
<keyword evidence="6" id="KW-1185">Reference proteome</keyword>
<dbReference type="InterPro" id="IPR004089">
    <property type="entry name" value="MCPsignal_dom"/>
</dbReference>
<evidence type="ECO:0000256" key="3">
    <source>
        <dbReference type="PROSITE-ProRule" id="PRU00284"/>
    </source>
</evidence>
<keyword evidence="1" id="KW-0145">Chemotaxis</keyword>
<dbReference type="PANTHER" id="PTHR43531:SF11">
    <property type="entry name" value="METHYL-ACCEPTING CHEMOTAXIS PROTEIN 3"/>
    <property type="match status" value="1"/>
</dbReference>
<comment type="caution">
    <text evidence="5">The sequence shown here is derived from an EMBL/GenBank/DDBJ whole genome shotgun (WGS) entry which is preliminary data.</text>
</comment>
<dbReference type="GO" id="GO:0004888">
    <property type="term" value="F:transmembrane signaling receptor activity"/>
    <property type="evidence" value="ECO:0007669"/>
    <property type="project" value="InterPro"/>
</dbReference>
<dbReference type="SUPFAM" id="SSF58104">
    <property type="entry name" value="Methyl-accepting chemotaxis protein (MCP) signaling domain"/>
    <property type="match status" value="1"/>
</dbReference>
<dbReference type="GO" id="GO:0007165">
    <property type="term" value="P:signal transduction"/>
    <property type="evidence" value="ECO:0007669"/>
    <property type="project" value="UniProtKB-KW"/>
</dbReference>
<organism evidence="5 6">
    <name type="scientific">Stakelama sediminis</name>
    <dbReference type="NCBI Taxonomy" id="463200"/>
    <lineage>
        <taxon>Bacteria</taxon>
        <taxon>Pseudomonadati</taxon>
        <taxon>Pseudomonadota</taxon>
        <taxon>Alphaproteobacteria</taxon>
        <taxon>Sphingomonadales</taxon>
        <taxon>Sphingomonadaceae</taxon>
        <taxon>Stakelama</taxon>
    </lineage>
</organism>
<evidence type="ECO:0000256" key="1">
    <source>
        <dbReference type="ARBA" id="ARBA00022500"/>
    </source>
</evidence>
<accession>A0A840Z1D9</accession>
<dbReference type="InterPro" id="IPR004090">
    <property type="entry name" value="Chemotax_Me-accpt_rcpt"/>
</dbReference>
<evidence type="ECO:0000313" key="5">
    <source>
        <dbReference type="EMBL" id="MBB5719599.1"/>
    </source>
</evidence>
<protein>
    <recommendedName>
        <fullName evidence="4">Methyl-accepting transducer domain-containing protein</fullName>
    </recommendedName>
</protein>
<keyword evidence="3" id="KW-0807">Transducer</keyword>
<dbReference type="CDD" id="cd18773">
    <property type="entry name" value="PDC1_HK_sensor"/>
    <property type="match status" value="1"/>
</dbReference>
<evidence type="ECO:0000256" key="2">
    <source>
        <dbReference type="ARBA" id="ARBA00029447"/>
    </source>
</evidence>
<dbReference type="GO" id="GO:0006935">
    <property type="term" value="P:chemotaxis"/>
    <property type="evidence" value="ECO:0007669"/>
    <property type="project" value="UniProtKB-KW"/>
</dbReference>
<feature type="domain" description="Methyl-accepting transducer" evidence="4">
    <location>
        <begin position="24"/>
        <end position="78"/>
    </location>
</feature>
<reference evidence="5 6" key="1">
    <citation type="submission" date="2020-08" db="EMBL/GenBank/DDBJ databases">
        <title>Genomic Encyclopedia of Type Strains, Phase IV (KMG-IV): sequencing the most valuable type-strain genomes for metagenomic binning, comparative biology and taxonomic classification.</title>
        <authorList>
            <person name="Goeker M."/>
        </authorList>
    </citation>
    <scope>NUCLEOTIDE SEQUENCE [LARGE SCALE GENOMIC DNA]</scope>
    <source>
        <strain evidence="5 6">DSM 27203</strain>
    </source>
</reference>
<dbReference type="AlphaFoldDB" id="A0A840Z1D9"/>
<sequence>MPRRIKKLLATLQEEVQFYAGENEEIAGRTNLLALNASIEAARAGDAGKGFSVVAQEVKSLAQQARASSTKFRAEVMERLARGSAISEELVAEVERARLAELAQSMAQTICRSLYDRSIDVRILASDPAVIDGAARAQTAADVEERALARLRTMLGFSPYFLNAFICNARGEIVVCAHENANVRNENLSRADQYRRAMAAGPGEDWFTDAVWDNPWSGGRRVLIYVAPIRQDGVVIGVCYLEYDFEGQTDEILHSGGQTTGDAIVSVVDIENRVVASTGSYVFHQRLDIRSVLNQPAVDAEDGAIVAQAPPRPYHGFDGLKLRCVIEQKVPDEAAIDAALRGGGKMRLTDASKDMVSHRAA</sequence>
<dbReference type="Pfam" id="PF00015">
    <property type="entry name" value="MCPsignal"/>
    <property type="match status" value="1"/>
</dbReference>
<name>A0A840Z1D9_9SPHN</name>
<evidence type="ECO:0000313" key="6">
    <source>
        <dbReference type="Proteomes" id="UP000554342"/>
    </source>
</evidence>
<evidence type="ECO:0000259" key="4">
    <source>
        <dbReference type="PROSITE" id="PS50111"/>
    </source>
</evidence>
<dbReference type="Gene3D" id="1.10.287.950">
    <property type="entry name" value="Methyl-accepting chemotaxis protein"/>
    <property type="match status" value="1"/>
</dbReference>